<dbReference type="GO" id="GO:0000981">
    <property type="term" value="F:DNA-binding transcription factor activity, RNA polymerase II-specific"/>
    <property type="evidence" value="ECO:0007669"/>
    <property type="project" value="InterPro"/>
</dbReference>
<evidence type="ECO:0000256" key="1">
    <source>
        <dbReference type="ARBA" id="ARBA00004123"/>
    </source>
</evidence>
<feature type="DNA-binding region" description="Homeobox" evidence="5">
    <location>
        <begin position="136"/>
        <end position="195"/>
    </location>
</feature>
<dbReference type="AlphaFoldDB" id="A0A9P7GI91"/>
<accession>A0A9P7GI91</accession>
<dbReference type="InterPro" id="IPR009057">
    <property type="entry name" value="Homeodomain-like_sf"/>
</dbReference>
<evidence type="ECO:0000256" key="4">
    <source>
        <dbReference type="ARBA" id="ARBA00023242"/>
    </source>
</evidence>
<sequence>MNPSDNSDSLRKLLSKISPHMSPICPPGPENSSDTASGVLLLLSQLAQQTSCSSLRQTGLSPTATRKLSEACIRAAKHLRDVSATDVSIPSDAAHAINKDWKAAHAQQTRQWAEDALSYVNHAIAKANSPDSGKPLKDKRQSFNHEFTPLLEKYFEYNAYPSAADRAVLARKSMMTPRQIEVWFQNHRNRARKEGKPLRKLTEDPLPLEISLKSLERKMPFFTIPEQERKSVKEPVIEKEDNSDEEDIVSISSPPYDAATTDVLSQAGPSHAFPTAYPPRCDYEPFPTKTGQQKFPAPTWYRKPAAPRRPSKTPINMDEFITDFQAKLHLRAPLLKKRSKTGPSWCATRATIPPPAPHPALVRRPLSPTPTPSSRLLTVPASPSRLHAFQSPSPCSQPVTLIPTEHVGDAPTRRKVARLPKRTPKNTSIAHRRGSPAVSEGSPPPSRMSSFGSRSWSFGSESTSNRRPSSSSSSSSSPSSALTTPVLATSELPEDVRSPVSISGVDFDENADNLYGSRHTMSSVEDMPFHFSMSAQTKFHHVPSAVHMGSRYPHVPSP</sequence>
<keyword evidence="2 5" id="KW-0238">DNA-binding</keyword>
<evidence type="ECO:0000256" key="7">
    <source>
        <dbReference type="SAM" id="MobiDB-lite"/>
    </source>
</evidence>
<feature type="domain" description="Homeobox" evidence="8">
    <location>
        <begin position="134"/>
        <end position="194"/>
    </location>
</feature>
<dbReference type="PROSITE" id="PS00027">
    <property type="entry name" value="HOMEOBOX_1"/>
    <property type="match status" value="1"/>
</dbReference>
<dbReference type="SUPFAM" id="SSF46689">
    <property type="entry name" value="Homeodomain-like"/>
    <property type="match status" value="1"/>
</dbReference>
<dbReference type="SMART" id="SM00389">
    <property type="entry name" value="HOX"/>
    <property type="match status" value="1"/>
</dbReference>
<evidence type="ECO:0000313" key="10">
    <source>
        <dbReference type="Proteomes" id="UP000717328"/>
    </source>
</evidence>
<keyword evidence="10" id="KW-1185">Reference proteome</keyword>
<evidence type="ECO:0000256" key="3">
    <source>
        <dbReference type="ARBA" id="ARBA00023155"/>
    </source>
</evidence>
<proteinExistence type="predicted"/>
<dbReference type="Gene3D" id="1.10.10.60">
    <property type="entry name" value="Homeodomain-like"/>
    <property type="match status" value="1"/>
</dbReference>
<dbReference type="OrthoDB" id="6159439at2759"/>
<dbReference type="GO" id="GO:0030154">
    <property type="term" value="P:cell differentiation"/>
    <property type="evidence" value="ECO:0007669"/>
    <property type="project" value="TreeGrafter"/>
</dbReference>
<keyword evidence="3 5" id="KW-0371">Homeobox</keyword>
<comment type="subcellular location">
    <subcellularLocation>
        <location evidence="1 5 6">Nucleus</location>
    </subcellularLocation>
</comment>
<dbReference type="GO" id="GO:0000978">
    <property type="term" value="F:RNA polymerase II cis-regulatory region sequence-specific DNA binding"/>
    <property type="evidence" value="ECO:0007669"/>
    <property type="project" value="TreeGrafter"/>
</dbReference>
<keyword evidence="4 5" id="KW-0539">Nucleus</keyword>
<evidence type="ECO:0000256" key="6">
    <source>
        <dbReference type="RuleBase" id="RU000682"/>
    </source>
</evidence>
<comment type="caution">
    <text evidence="9">The sequence shown here is derived from an EMBL/GenBank/DDBJ whole genome shotgun (WGS) entry which is preliminary data.</text>
</comment>
<dbReference type="EMBL" id="JABCKI010000430">
    <property type="protein sequence ID" value="KAG5650511.1"/>
    <property type="molecule type" value="Genomic_DNA"/>
</dbReference>
<dbReference type="InterPro" id="IPR050394">
    <property type="entry name" value="Homeobox_NK-like"/>
</dbReference>
<name>A0A9P7GI91_9AGAR</name>
<feature type="compositionally biased region" description="Low complexity" evidence="7">
    <location>
        <begin position="447"/>
        <end position="480"/>
    </location>
</feature>
<dbReference type="InterPro" id="IPR001356">
    <property type="entry name" value="HD"/>
</dbReference>
<evidence type="ECO:0000256" key="2">
    <source>
        <dbReference type="ARBA" id="ARBA00023125"/>
    </source>
</evidence>
<dbReference type="GO" id="GO:0005634">
    <property type="term" value="C:nucleus"/>
    <property type="evidence" value="ECO:0007669"/>
    <property type="project" value="UniProtKB-SubCell"/>
</dbReference>
<evidence type="ECO:0000259" key="8">
    <source>
        <dbReference type="PROSITE" id="PS50071"/>
    </source>
</evidence>
<feature type="compositionally biased region" description="Basic residues" evidence="7">
    <location>
        <begin position="413"/>
        <end position="434"/>
    </location>
</feature>
<reference evidence="9" key="2">
    <citation type="submission" date="2021-10" db="EMBL/GenBank/DDBJ databases">
        <title>Phylogenomics reveals ancestral predisposition of the termite-cultivated fungus Termitomyces towards a domesticated lifestyle.</title>
        <authorList>
            <person name="Auxier B."/>
            <person name="Grum-Grzhimaylo A."/>
            <person name="Cardenas M.E."/>
            <person name="Lodge J.D."/>
            <person name="Laessoe T."/>
            <person name="Pedersen O."/>
            <person name="Smith M.E."/>
            <person name="Kuyper T.W."/>
            <person name="Franco-Molano E.A."/>
            <person name="Baroni T.J."/>
            <person name="Aanen D.K."/>
        </authorList>
    </citation>
    <scope>NUCLEOTIDE SEQUENCE</scope>
    <source>
        <strain evidence="9">D49</strain>
    </source>
</reference>
<protein>
    <recommendedName>
        <fullName evidence="8">Homeobox domain-containing protein</fullName>
    </recommendedName>
</protein>
<feature type="compositionally biased region" description="Polar residues" evidence="7">
    <location>
        <begin position="390"/>
        <end position="399"/>
    </location>
</feature>
<evidence type="ECO:0000313" key="9">
    <source>
        <dbReference type="EMBL" id="KAG5650511.1"/>
    </source>
</evidence>
<organism evidence="9 10">
    <name type="scientific">Sphagnurus paluster</name>
    <dbReference type="NCBI Taxonomy" id="117069"/>
    <lineage>
        <taxon>Eukaryota</taxon>
        <taxon>Fungi</taxon>
        <taxon>Dikarya</taxon>
        <taxon>Basidiomycota</taxon>
        <taxon>Agaricomycotina</taxon>
        <taxon>Agaricomycetes</taxon>
        <taxon>Agaricomycetidae</taxon>
        <taxon>Agaricales</taxon>
        <taxon>Tricholomatineae</taxon>
        <taxon>Lyophyllaceae</taxon>
        <taxon>Sphagnurus</taxon>
    </lineage>
</organism>
<reference evidence="9" key="1">
    <citation type="submission" date="2021-02" db="EMBL/GenBank/DDBJ databases">
        <authorList>
            <person name="Nieuwenhuis M."/>
            <person name="Van De Peppel L.J.J."/>
        </authorList>
    </citation>
    <scope>NUCLEOTIDE SEQUENCE</scope>
    <source>
        <strain evidence="9">D49</strain>
    </source>
</reference>
<feature type="region of interest" description="Disordered" evidence="7">
    <location>
        <begin position="289"/>
        <end position="314"/>
    </location>
</feature>
<dbReference type="Pfam" id="PF00046">
    <property type="entry name" value="Homeodomain"/>
    <property type="match status" value="1"/>
</dbReference>
<feature type="region of interest" description="Disordered" evidence="7">
    <location>
        <begin position="339"/>
        <end position="493"/>
    </location>
</feature>
<dbReference type="PANTHER" id="PTHR24340">
    <property type="entry name" value="HOMEOBOX PROTEIN NKX"/>
    <property type="match status" value="1"/>
</dbReference>
<dbReference type="Proteomes" id="UP000717328">
    <property type="component" value="Unassembled WGS sequence"/>
</dbReference>
<gene>
    <name evidence="9" type="ORF">H0H81_011989</name>
</gene>
<feature type="region of interest" description="Disordered" evidence="7">
    <location>
        <begin position="1"/>
        <end position="37"/>
    </location>
</feature>
<dbReference type="PROSITE" id="PS50071">
    <property type="entry name" value="HOMEOBOX_2"/>
    <property type="match status" value="1"/>
</dbReference>
<evidence type="ECO:0000256" key="5">
    <source>
        <dbReference type="PROSITE-ProRule" id="PRU00108"/>
    </source>
</evidence>
<dbReference type="CDD" id="cd00086">
    <property type="entry name" value="homeodomain"/>
    <property type="match status" value="1"/>
</dbReference>
<dbReference type="InterPro" id="IPR017970">
    <property type="entry name" value="Homeobox_CS"/>
</dbReference>